<dbReference type="Proteomes" id="UP001060018">
    <property type="component" value="Chromosome"/>
</dbReference>
<proteinExistence type="predicted"/>
<protein>
    <submittedName>
        <fullName evidence="1">Uncharacterized protein</fullName>
    </submittedName>
</protein>
<evidence type="ECO:0000313" key="1">
    <source>
        <dbReference type="EMBL" id="UUX59659.1"/>
    </source>
</evidence>
<gene>
    <name evidence="1" type="ORF">NUH22_03245</name>
</gene>
<accession>A0AA94XTF3</accession>
<name>A0AA94XTF3_9MICC</name>
<dbReference type="EMBL" id="CP102487">
    <property type="protein sequence ID" value="UUX59659.1"/>
    <property type="molecule type" value="Genomic_DNA"/>
</dbReference>
<reference evidence="1" key="1">
    <citation type="journal article" date="2022" name="Pest Manag. Sci.">
        <title>Glutamicibacter halophytocola-mediated host fitness of potato tuber moth on Solanaceae crops.</title>
        <authorList>
            <person name="Wang W."/>
            <person name="Xiao G."/>
            <person name="Du G."/>
            <person name="Chang L."/>
            <person name="Yang Y."/>
            <person name="Ye J."/>
            <person name="Chen B."/>
        </authorList>
    </citation>
    <scope>NUCLEOTIDE SEQUENCE</scope>
    <source>
        <strain evidence="1">S2</strain>
    </source>
</reference>
<dbReference type="RefSeq" id="WP_257745951.1">
    <property type="nucleotide sequence ID" value="NZ_CP102487.1"/>
</dbReference>
<organism evidence="1 2">
    <name type="scientific">Glutamicibacter halophytocola</name>
    <dbReference type="NCBI Taxonomy" id="1933880"/>
    <lineage>
        <taxon>Bacteria</taxon>
        <taxon>Bacillati</taxon>
        <taxon>Actinomycetota</taxon>
        <taxon>Actinomycetes</taxon>
        <taxon>Micrococcales</taxon>
        <taxon>Micrococcaceae</taxon>
        <taxon>Glutamicibacter</taxon>
    </lineage>
</organism>
<sequence length="333" mass="37643">MAEELNLKMDSQLAIRIIEAVRLLHRLGYGGLRILPGINASGTAWRIIIFNVTEWDFEGKYGSPFEANESCRYSTAGNNVFNGDIQFPEDVSHVRVAEAILDGMPSLQRTPLSQTGNEEYVRWYAQLASQVHALTDLPVAYADYFDDSEGWEIGWGTGRRIPHPPVHVPVIEESSSGARRDEYYVLELCARHLGAECENQKTFPWLLGDPSKKSGKRKLLPVDGFWVDHDLVVEYHEKQHSESVPFFDSKITATGMPRGEQRKLYDARKAQQIPENGYDLVIIDYRDFAHRKGKIIGDPEEDQQIVADLLDRASKNASPGVISNYEIPQNSPR</sequence>
<evidence type="ECO:0000313" key="2">
    <source>
        <dbReference type="Proteomes" id="UP001060018"/>
    </source>
</evidence>
<dbReference type="AlphaFoldDB" id="A0AA94XTF3"/>